<gene>
    <name evidence="2" type="ORF">WN55_01476</name>
</gene>
<feature type="region of interest" description="Disordered" evidence="1">
    <location>
        <begin position="186"/>
        <end position="249"/>
    </location>
</feature>
<feature type="compositionally biased region" description="Low complexity" evidence="1">
    <location>
        <begin position="1224"/>
        <end position="1233"/>
    </location>
</feature>
<feature type="region of interest" description="Disordered" evidence="1">
    <location>
        <begin position="839"/>
        <end position="876"/>
    </location>
</feature>
<feature type="region of interest" description="Disordered" evidence="1">
    <location>
        <begin position="275"/>
        <end position="323"/>
    </location>
</feature>
<evidence type="ECO:0000313" key="3">
    <source>
        <dbReference type="Proteomes" id="UP000076502"/>
    </source>
</evidence>
<evidence type="ECO:0000313" key="2">
    <source>
        <dbReference type="EMBL" id="KZC10360.1"/>
    </source>
</evidence>
<dbReference type="OrthoDB" id="8195535at2759"/>
<accession>A0A154PGQ9</accession>
<feature type="compositionally biased region" description="Gly residues" evidence="1">
    <location>
        <begin position="217"/>
        <end position="231"/>
    </location>
</feature>
<feature type="region of interest" description="Disordered" evidence="1">
    <location>
        <begin position="107"/>
        <end position="137"/>
    </location>
</feature>
<feature type="compositionally biased region" description="Polar residues" evidence="1">
    <location>
        <begin position="1345"/>
        <end position="1372"/>
    </location>
</feature>
<protein>
    <submittedName>
        <fullName evidence="2">Uncharacterized protein</fullName>
    </submittedName>
</protein>
<feature type="compositionally biased region" description="Basic and acidic residues" evidence="1">
    <location>
        <begin position="462"/>
        <end position="480"/>
    </location>
</feature>
<feature type="compositionally biased region" description="Basic and acidic residues" evidence="1">
    <location>
        <begin position="401"/>
        <end position="420"/>
    </location>
</feature>
<dbReference type="Proteomes" id="UP000076502">
    <property type="component" value="Unassembled WGS sequence"/>
</dbReference>
<evidence type="ECO:0000256" key="1">
    <source>
        <dbReference type="SAM" id="MobiDB-lite"/>
    </source>
</evidence>
<sequence>MFNSTNSQISHIHDKHYNYTYTVIKTRKINSVNKASIRNEHRIVYKHSSCPNTSKKISIQVYLNQFQFPQAFAFACCSILLIVPSESTDSSEQDLLARASAQLERLAPYRRTSSDPIPSDDQWQLLDTSSKDTDKSTLDERRMALEIYRMLPEALQKDIATKGNQVVMELLSNPTYMALMQERIKRSGSKGGHGTKRDGYGYTEYEGSPEGDHPPEGYGGYGPVPYGGGAEYYGDGHPPPSGSDSGGIIKGSGSLIGGIAKGIIGGIVSASGTASKGSSSMSATSSSQGSSSSSASSSGDQKYPEYGHYGPPPHYGPPSQYGPPHSYGDKAFDVWDFKKAIVSTLMQAVKAISGGVIALKGQLIKGGGYLLSSKGKMIASSGDAITTLGTKIAKSAAKPPEPPHHNYGYDHHHEGGHGEGYDGPPPGVEEFAEPSDGYHANSNYGSPSDVDHQAGLLIAKPSKPDDHDDQSTDLDSHKPPSTDAEDNYHGPPPLDEKDVENTVLGSTENSHNQGGHSVDTHHHPSSYDVPTHQHTLDNHNKGQDYPVYPPLGVGPPAGVHSPLSIQPSVEYPPVHIRYTLPIKGTLGLPVADTSSNDLSVYGSLSIGGDPELPKLQPHTNFQSFSPLPSTYGGAALQGPLKIPLLNNPYMSPYWRGPGLHQPVAGYDMYGLYRRRNVVQRRRSVNDVLRHMRLPQVQWTVRHALLNKFQATNLICWLLVACVCLVEARYTMRRPPLPPPQLMYKKSWPIAHRISMGNTMYINGNFPPKRIPPQKPLNYRVRRPPMYSMPANIWKNQMPIRVPLNNHAVLPQRPPMKEFHTVNKMPEYSPEYRPEAAVLPPTHRGSLDDDKGPIHTIPAPNLSPMDKPFSGETNAQDTVQRQQITDATYKINPHGSLLPHYDIAAISTSLAPQKPVTSPTPTHHYEVTETNDINQKDYQTVLPTFFPPDYATGLSTIVNPDLQTNDVYLSNQPASNIGLIGTNIQLGQPNLPMQTNLHSSLHVGFPGTVSQTPYIINQQIPDLHVGHPAPAGPPLSATQLYDLLNSFPQKMPEQYQTGQQPQLQQQILQQQLGQFFQPTGVTGFSQPQMQSFNYDEQDNKEQQQQQRQQQVVFNQDYVAGRVNTNYNVGSEDSLEDQDDANNLPENEDLSYIADGTEQLENNIEYDETNDRSVSQATYFNKVANDEGISTQFYTTLPNREAAEKLAALAAAGNVNSQLIGHLRKQQQQQQQQLQETVQNEEAIPSNHKHDDYETNQKINDNYDLKAQQDRMKNREKQRQQEQQQEERIEYDRQSHRQRQSSVYSNKRPLRIMVPDENEYSNGELQNDEAKEISEVEYEYENDDQDVTSSQSDGRTSEQSTSEFGSRLNTKTTV</sequence>
<feature type="compositionally biased region" description="Basic and acidic residues" evidence="1">
    <location>
        <begin position="1246"/>
        <end position="1293"/>
    </location>
</feature>
<feature type="region of interest" description="Disordered" evidence="1">
    <location>
        <begin position="394"/>
        <end position="545"/>
    </location>
</feature>
<feature type="compositionally biased region" description="Low complexity" evidence="1">
    <location>
        <begin position="275"/>
        <end position="309"/>
    </location>
</feature>
<feature type="compositionally biased region" description="Acidic residues" evidence="1">
    <location>
        <begin position="1333"/>
        <end position="1344"/>
    </location>
</feature>
<feature type="region of interest" description="Disordered" evidence="1">
    <location>
        <begin position="1220"/>
        <end position="1372"/>
    </location>
</feature>
<dbReference type="STRING" id="178035.A0A154PGQ9"/>
<name>A0A154PGQ9_DUFNO</name>
<keyword evidence="3" id="KW-1185">Reference proteome</keyword>
<proteinExistence type="predicted"/>
<reference evidence="2 3" key="1">
    <citation type="submission" date="2015-07" db="EMBL/GenBank/DDBJ databases">
        <title>The genome of Dufourea novaeangliae.</title>
        <authorList>
            <person name="Pan H."/>
            <person name="Kapheim K."/>
        </authorList>
    </citation>
    <scope>NUCLEOTIDE SEQUENCE [LARGE SCALE GENOMIC DNA]</scope>
    <source>
        <strain evidence="2">0120121106</strain>
        <tissue evidence="2">Whole body</tissue>
    </source>
</reference>
<feature type="compositionally biased region" description="Polar residues" evidence="1">
    <location>
        <begin position="503"/>
        <end position="515"/>
    </location>
</feature>
<dbReference type="EMBL" id="KQ434889">
    <property type="protein sequence ID" value="KZC10360.1"/>
    <property type="molecule type" value="Genomic_DNA"/>
</dbReference>
<organism evidence="2 3">
    <name type="scientific">Dufourea novaeangliae</name>
    <name type="common">Sweat bee</name>
    <dbReference type="NCBI Taxonomy" id="178035"/>
    <lineage>
        <taxon>Eukaryota</taxon>
        <taxon>Metazoa</taxon>
        <taxon>Ecdysozoa</taxon>
        <taxon>Arthropoda</taxon>
        <taxon>Hexapoda</taxon>
        <taxon>Insecta</taxon>
        <taxon>Pterygota</taxon>
        <taxon>Neoptera</taxon>
        <taxon>Endopterygota</taxon>
        <taxon>Hymenoptera</taxon>
        <taxon>Apocrita</taxon>
        <taxon>Aculeata</taxon>
        <taxon>Apoidea</taxon>
        <taxon>Anthophila</taxon>
        <taxon>Halictidae</taxon>
        <taxon>Rophitinae</taxon>
        <taxon>Dufourea</taxon>
    </lineage>
</organism>